<name>A0AAU8GC34_9CHLR</name>
<dbReference type="InterPro" id="IPR011109">
    <property type="entry name" value="DNA_bind_recombinase_dom"/>
</dbReference>
<keyword evidence="3" id="KW-0233">DNA recombination</keyword>
<evidence type="ECO:0000256" key="2">
    <source>
        <dbReference type="ARBA" id="ARBA00023125"/>
    </source>
</evidence>
<gene>
    <name evidence="10" type="ORF">ABV300_03490</name>
</gene>
<dbReference type="GO" id="GO:0003677">
    <property type="term" value="F:DNA binding"/>
    <property type="evidence" value="ECO:0007669"/>
    <property type="project" value="UniProtKB-KW"/>
</dbReference>
<protein>
    <submittedName>
        <fullName evidence="10">Recombinase family protein</fullName>
    </submittedName>
</protein>
<feature type="domain" description="Resolvase/invertase-type recombinase catalytic" evidence="8">
    <location>
        <begin position="7"/>
        <end position="154"/>
    </location>
</feature>
<dbReference type="AlphaFoldDB" id="A0AAU8GC34"/>
<evidence type="ECO:0000313" key="10">
    <source>
        <dbReference type="EMBL" id="XCH33951.1"/>
    </source>
</evidence>
<dbReference type="GO" id="GO:0000150">
    <property type="term" value="F:DNA strand exchange activity"/>
    <property type="evidence" value="ECO:0007669"/>
    <property type="project" value="InterPro"/>
</dbReference>
<dbReference type="RefSeq" id="WP_353715142.1">
    <property type="nucleotide sequence ID" value="NZ_CP159307.1"/>
</dbReference>
<dbReference type="SUPFAM" id="SSF53041">
    <property type="entry name" value="Resolvase-like"/>
    <property type="match status" value="1"/>
</dbReference>
<dbReference type="Gene3D" id="3.40.50.1390">
    <property type="entry name" value="Resolvase, N-terminal catalytic domain"/>
    <property type="match status" value="1"/>
</dbReference>
<feature type="region of interest" description="Disordered" evidence="7">
    <location>
        <begin position="572"/>
        <end position="652"/>
    </location>
</feature>
<dbReference type="PROSITE" id="PS51736">
    <property type="entry name" value="RECOMBINASES_3"/>
    <property type="match status" value="1"/>
</dbReference>
<dbReference type="PROSITE" id="PS00397">
    <property type="entry name" value="RECOMBINASES_1"/>
    <property type="match status" value="1"/>
</dbReference>
<dbReference type="InterPro" id="IPR050639">
    <property type="entry name" value="SSR_resolvase"/>
</dbReference>
<dbReference type="InterPro" id="IPR006118">
    <property type="entry name" value="Recombinase_CS"/>
</dbReference>
<dbReference type="InterPro" id="IPR025827">
    <property type="entry name" value="Zn_ribbon_recom_dom"/>
</dbReference>
<accession>A0AAU8GC34</accession>
<keyword evidence="2" id="KW-0238">DNA-binding</keyword>
<evidence type="ECO:0000259" key="9">
    <source>
        <dbReference type="PROSITE" id="PS51737"/>
    </source>
</evidence>
<evidence type="ECO:0000256" key="7">
    <source>
        <dbReference type="SAM" id="MobiDB-lite"/>
    </source>
</evidence>
<dbReference type="InterPro" id="IPR038109">
    <property type="entry name" value="DNA_bind_recomb_sf"/>
</dbReference>
<evidence type="ECO:0000256" key="4">
    <source>
        <dbReference type="PIRSR" id="PIRSR606118-50"/>
    </source>
</evidence>
<reference evidence="10" key="1">
    <citation type="submission" date="2024-06" db="EMBL/GenBank/DDBJ databases">
        <title>A Novel Isolate, Dehalogenimonas sp. Strain 4OHTPN, Dechlorinates Aromatic 4 Hydroxy chlorothalonil by a Novel Reductive Dehalogenase.</title>
        <authorList>
            <person name="Liu G."/>
        </authorList>
    </citation>
    <scope>NUCLEOTIDE SEQUENCE</scope>
    <source>
        <strain evidence="10">4OHTPN</strain>
    </source>
</reference>
<dbReference type="CDD" id="cd00338">
    <property type="entry name" value="Ser_Recombinase"/>
    <property type="match status" value="1"/>
</dbReference>
<evidence type="ECO:0000259" key="8">
    <source>
        <dbReference type="PROSITE" id="PS51736"/>
    </source>
</evidence>
<dbReference type="Pfam" id="PF07508">
    <property type="entry name" value="Recombinase"/>
    <property type="match status" value="1"/>
</dbReference>
<evidence type="ECO:0000256" key="1">
    <source>
        <dbReference type="ARBA" id="ARBA00022908"/>
    </source>
</evidence>
<evidence type="ECO:0000256" key="3">
    <source>
        <dbReference type="ARBA" id="ARBA00023172"/>
    </source>
</evidence>
<dbReference type="Gene3D" id="3.90.1750.20">
    <property type="entry name" value="Putative Large Serine Recombinase, Chain B, Domain 2"/>
    <property type="match status" value="1"/>
</dbReference>
<dbReference type="InterPro" id="IPR036162">
    <property type="entry name" value="Resolvase-like_N_sf"/>
</dbReference>
<feature type="coiled-coil region" evidence="6">
    <location>
        <begin position="421"/>
        <end position="448"/>
    </location>
</feature>
<dbReference type="SMART" id="SM00857">
    <property type="entry name" value="Resolvase"/>
    <property type="match status" value="1"/>
</dbReference>
<dbReference type="Pfam" id="PF13408">
    <property type="entry name" value="Zn_ribbon_recom"/>
    <property type="match status" value="1"/>
</dbReference>
<keyword evidence="6" id="KW-0175">Coiled coil</keyword>
<dbReference type="PANTHER" id="PTHR30461">
    <property type="entry name" value="DNA-INVERTASE FROM LAMBDOID PROPHAGE"/>
    <property type="match status" value="1"/>
</dbReference>
<keyword evidence="1" id="KW-0229">DNA integration</keyword>
<organism evidence="10">
    <name type="scientific">Dehalogenimonas sp. 4OHTPN</name>
    <dbReference type="NCBI Taxonomy" id="3166643"/>
    <lineage>
        <taxon>Bacteria</taxon>
        <taxon>Bacillati</taxon>
        <taxon>Chloroflexota</taxon>
        <taxon>Dehalococcoidia</taxon>
        <taxon>Dehalococcoidales</taxon>
        <taxon>Dehalococcoidaceae</taxon>
        <taxon>Dehalogenimonas</taxon>
    </lineage>
</organism>
<dbReference type="InterPro" id="IPR006119">
    <property type="entry name" value="Resolv_N"/>
</dbReference>
<dbReference type="PANTHER" id="PTHR30461:SF23">
    <property type="entry name" value="DNA RECOMBINASE-RELATED"/>
    <property type="match status" value="1"/>
</dbReference>
<dbReference type="PROSITE" id="PS51737">
    <property type="entry name" value="RECOMBINASE_DNA_BIND"/>
    <property type="match status" value="1"/>
</dbReference>
<sequence length="673" mass="76528">MLNDTKRVVVYARVSSDRQDVDLSITAQLKALRDYASKHGYSILKEFVDEAESGRSTARPAFREMISLARAKQHPFEMILVWKLSRFARNREDSIIYKSLLRKQGVQVVSINEPIEDTPTGRLMEGIIEVIDEFYSSNLAQDITRGLRENASRGFYNCSRPPYGYSRMKVRDGDKERNTLVPHPEQSPIVQRIFNDISNGKGLKEIAKALNSEGLSAPCGGKWGKQRLHKILTNEAYVGRLIWGKFHKGNNNLPPIIKDDAWPAIIEKTHFEKVQMTLASRAPKVIHPRVTGSTYLLSGMIKCQKCGAAYIGYGAKSGQFHYYVCGTTYSKGKETCPSQHLPKEKVESFIVAKVKHFVLSDENLLELIKQSNLEFGHASYKHTEKMEALDREIGEWRQRLDRIYEFIETRAIDPGRMAERIAELQDRINELKQTKLDMEENYTLQRAKLLDPQKVLSYVAQLREFLDTRGIIERKAILRSFVENIKVEDDKITVEYTIPFPPDNVMKETVSVLDIVSSAPPKETKGRNSSAPPRSDRFILNFPALSVLQLFRENTHTLRQTFHCRQFNHHTRRSFSLQPTGDRPPWRQLGRPFGLPRQPSPIRGSGPRLPSGSLGLSHGPDHRPVAANHKRPPASPLHQSGNHRSFGPVFPTFPQFSRGQCHSFRGESGRPAG</sequence>
<feature type="domain" description="Recombinase" evidence="9">
    <location>
        <begin position="162"/>
        <end position="284"/>
    </location>
</feature>
<proteinExistence type="predicted"/>
<evidence type="ECO:0000256" key="6">
    <source>
        <dbReference type="SAM" id="Coils"/>
    </source>
</evidence>
<feature type="active site" description="O-(5'-phospho-DNA)-serine intermediate" evidence="4 5">
    <location>
        <position position="15"/>
    </location>
</feature>
<evidence type="ECO:0000256" key="5">
    <source>
        <dbReference type="PROSITE-ProRule" id="PRU10137"/>
    </source>
</evidence>
<dbReference type="Pfam" id="PF00239">
    <property type="entry name" value="Resolvase"/>
    <property type="match status" value="1"/>
</dbReference>
<feature type="compositionally biased region" description="Low complexity" evidence="7">
    <location>
        <begin position="600"/>
        <end position="618"/>
    </location>
</feature>
<dbReference type="EMBL" id="CP159307">
    <property type="protein sequence ID" value="XCH33951.1"/>
    <property type="molecule type" value="Genomic_DNA"/>
</dbReference>
<dbReference type="GO" id="GO:0015074">
    <property type="term" value="P:DNA integration"/>
    <property type="evidence" value="ECO:0007669"/>
    <property type="project" value="UniProtKB-KW"/>
</dbReference>